<gene>
    <name evidence="1" type="ORF">DUI87_26854</name>
</gene>
<comment type="caution">
    <text evidence="1">The sequence shown here is derived from an EMBL/GenBank/DDBJ whole genome shotgun (WGS) entry which is preliminary data.</text>
</comment>
<keyword evidence="2" id="KW-1185">Reference proteome</keyword>
<sequence length="168" mass="19138">MILTLLWTPDSAPNPVQCTVGRQTSEKVTAKVSSRAEREEENSDFCEKCLDRLISEMISTRVKPLMSLSMLRYYIGCGAEKVVGEGVRQQAHARAVEVLYFYRTNKLEKITFMITKFNNEGLEHVQRRAMGLGKGLEHKADEEQLRELQELSLEKREAPRVTSFSATP</sequence>
<reference evidence="1 2" key="1">
    <citation type="submission" date="2018-07" db="EMBL/GenBank/DDBJ databases">
        <title>A high quality draft genome assembly of the barn swallow (H. rustica rustica).</title>
        <authorList>
            <person name="Formenti G."/>
            <person name="Chiara M."/>
            <person name="Poveda L."/>
            <person name="Francoijs K.-J."/>
            <person name="Bonisoli-Alquati A."/>
            <person name="Canova L."/>
            <person name="Gianfranceschi L."/>
            <person name="Horner D.S."/>
            <person name="Saino N."/>
        </authorList>
    </citation>
    <scope>NUCLEOTIDE SEQUENCE [LARGE SCALE GENOMIC DNA]</scope>
    <source>
        <strain evidence="1">Chelidonia</strain>
        <tissue evidence="1">Blood</tissue>
    </source>
</reference>
<accession>A0A3M0J7D0</accession>
<evidence type="ECO:0000313" key="2">
    <source>
        <dbReference type="Proteomes" id="UP000269221"/>
    </source>
</evidence>
<organism evidence="1 2">
    <name type="scientific">Hirundo rustica rustica</name>
    <dbReference type="NCBI Taxonomy" id="333673"/>
    <lineage>
        <taxon>Eukaryota</taxon>
        <taxon>Metazoa</taxon>
        <taxon>Chordata</taxon>
        <taxon>Craniata</taxon>
        <taxon>Vertebrata</taxon>
        <taxon>Euteleostomi</taxon>
        <taxon>Archelosauria</taxon>
        <taxon>Archosauria</taxon>
        <taxon>Dinosauria</taxon>
        <taxon>Saurischia</taxon>
        <taxon>Theropoda</taxon>
        <taxon>Coelurosauria</taxon>
        <taxon>Aves</taxon>
        <taxon>Neognathae</taxon>
        <taxon>Neoaves</taxon>
        <taxon>Telluraves</taxon>
        <taxon>Australaves</taxon>
        <taxon>Passeriformes</taxon>
        <taxon>Sylvioidea</taxon>
        <taxon>Hirundinidae</taxon>
        <taxon>Hirundo</taxon>
    </lineage>
</organism>
<protein>
    <submittedName>
        <fullName evidence="1">Uncharacterized protein</fullName>
    </submittedName>
</protein>
<evidence type="ECO:0000313" key="1">
    <source>
        <dbReference type="EMBL" id="RMB96788.1"/>
    </source>
</evidence>
<proteinExistence type="predicted"/>
<name>A0A3M0J7D0_HIRRU</name>
<dbReference type="AlphaFoldDB" id="A0A3M0J7D0"/>
<dbReference type="EMBL" id="QRBI01000172">
    <property type="protein sequence ID" value="RMB96788.1"/>
    <property type="molecule type" value="Genomic_DNA"/>
</dbReference>
<dbReference type="Proteomes" id="UP000269221">
    <property type="component" value="Unassembled WGS sequence"/>
</dbReference>